<dbReference type="KEGG" id="salk:FBQ74_04030"/>
<sequence>MTIDIATPAMLFPAISLLLLAYTNRFLTLASIIRNFSKEKWDDNTEAQIQNLRQRIQFIKRMQIAGVVSFFLCVLSMLAIYLTYQIVGNWIFALSLICLLYSLWMSVREILISVEALDVHLDGIKTK</sequence>
<evidence type="ECO:0000256" key="1">
    <source>
        <dbReference type="SAM" id="Phobius"/>
    </source>
</evidence>
<dbReference type="Proteomes" id="UP000304912">
    <property type="component" value="Chromosome"/>
</dbReference>
<keyword evidence="1" id="KW-0472">Membrane</keyword>
<evidence type="ECO:0000313" key="2">
    <source>
        <dbReference type="EMBL" id="QCZ92692.1"/>
    </source>
</evidence>
<keyword evidence="1" id="KW-1133">Transmembrane helix</keyword>
<reference evidence="2 3" key="1">
    <citation type="submission" date="2019-04" db="EMBL/GenBank/DDBJ databases">
        <title>Salinimonas iocasae sp. nov., a halophilic bacterium isolated from the outer tube casing of tubeworms in Okinawa Trough.</title>
        <authorList>
            <person name="Zhang H."/>
            <person name="Wang H."/>
            <person name="Li C."/>
        </authorList>
    </citation>
    <scope>NUCLEOTIDE SEQUENCE [LARGE SCALE GENOMIC DNA]</scope>
    <source>
        <strain evidence="2 3">KX18D6</strain>
    </source>
</reference>
<dbReference type="Pfam" id="PF11026">
    <property type="entry name" value="DUF2721"/>
    <property type="match status" value="1"/>
</dbReference>
<keyword evidence="1" id="KW-0812">Transmembrane</keyword>
<feature type="transmembrane region" description="Helical" evidence="1">
    <location>
        <begin position="12"/>
        <end position="33"/>
    </location>
</feature>
<feature type="transmembrane region" description="Helical" evidence="1">
    <location>
        <begin position="90"/>
        <end position="107"/>
    </location>
</feature>
<evidence type="ECO:0000313" key="3">
    <source>
        <dbReference type="Proteomes" id="UP000304912"/>
    </source>
</evidence>
<name>A0A5B7YAL1_9ALTE</name>
<dbReference type="AlphaFoldDB" id="A0A5B7YAL1"/>
<gene>
    <name evidence="2" type="ORF">FBQ74_04030</name>
</gene>
<feature type="transmembrane region" description="Helical" evidence="1">
    <location>
        <begin position="64"/>
        <end position="84"/>
    </location>
</feature>
<dbReference type="EMBL" id="CP039852">
    <property type="protein sequence ID" value="QCZ92692.1"/>
    <property type="molecule type" value="Genomic_DNA"/>
</dbReference>
<accession>A0A5B7YAL1</accession>
<proteinExistence type="predicted"/>
<dbReference type="RefSeq" id="WP_139755441.1">
    <property type="nucleotide sequence ID" value="NZ_CP039852.1"/>
</dbReference>
<dbReference type="InterPro" id="IPR021279">
    <property type="entry name" value="DUF2721"/>
</dbReference>
<keyword evidence="3" id="KW-1185">Reference proteome</keyword>
<dbReference type="OrthoDB" id="9813525at2"/>
<organism evidence="2 3">
    <name type="scientific">Salinimonas iocasae</name>
    <dbReference type="NCBI Taxonomy" id="2572577"/>
    <lineage>
        <taxon>Bacteria</taxon>
        <taxon>Pseudomonadati</taxon>
        <taxon>Pseudomonadota</taxon>
        <taxon>Gammaproteobacteria</taxon>
        <taxon>Alteromonadales</taxon>
        <taxon>Alteromonadaceae</taxon>
        <taxon>Alteromonas/Salinimonas group</taxon>
        <taxon>Salinimonas</taxon>
    </lineage>
</organism>
<protein>
    <submittedName>
        <fullName evidence="2">DUF2721 domain-containing protein</fullName>
    </submittedName>
</protein>